<keyword evidence="9" id="KW-0735">Signal-anchor</keyword>
<reference evidence="19" key="1">
    <citation type="submission" date="2025-08" db="UniProtKB">
        <authorList>
            <consortium name="RefSeq"/>
        </authorList>
    </citation>
    <scope>IDENTIFICATION</scope>
    <source>
        <tissue evidence="19">Whole organism</tissue>
    </source>
</reference>
<feature type="region of interest" description="Disordered" evidence="16">
    <location>
        <begin position="1"/>
        <end position="33"/>
    </location>
</feature>
<gene>
    <name evidence="19" type="primary">LOC108673197</name>
</gene>
<dbReference type="CTD" id="41525"/>
<protein>
    <recommendedName>
        <fullName evidence="5">Beta-sarcoglycan</fullName>
    </recommendedName>
</protein>
<dbReference type="KEGG" id="hazt:108673197"/>
<evidence type="ECO:0000256" key="11">
    <source>
        <dbReference type="ARBA" id="ARBA00023136"/>
    </source>
</evidence>
<dbReference type="OMA" id="KGVQGME"/>
<evidence type="ECO:0000256" key="1">
    <source>
        <dbReference type="ARBA" id="ARBA00002860"/>
    </source>
</evidence>
<evidence type="ECO:0000256" key="5">
    <source>
        <dbReference type="ARBA" id="ARBA00015329"/>
    </source>
</evidence>
<keyword evidence="18" id="KW-1185">Reference proteome</keyword>
<evidence type="ECO:0000256" key="7">
    <source>
        <dbReference type="ARBA" id="ARBA00022490"/>
    </source>
</evidence>
<dbReference type="GO" id="GO:0042383">
    <property type="term" value="C:sarcolemma"/>
    <property type="evidence" value="ECO:0007669"/>
    <property type="project" value="UniProtKB-SubCell"/>
</dbReference>
<evidence type="ECO:0000256" key="6">
    <source>
        <dbReference type="ARBA" id="ARBA00022475"/>
    </source>
</evidence>
<evidence type="ECO:0000313" key="18">
    <source>
        <dbReference type="Proteomes" id="UP000694843"/>
    </source>
</evidence>
<comment type="subunit">
    <text evidence="15">Cross-link to form 2 major subcomplexes: one consisting of SGCB, SGCD and SGCG and the other consisting of SGCB and SGCD. The association between SGCB and SGCG is particularly strong while SGCA is loosely associated with the other sarcoglycans.</text>
</comment>
<dbReference type="PANTHER" id="PTHR21142">
    <property type="entry name" value="SARCOGLYCANS"/>
    <property type="match status" value="1"/>
</dbReference>
<evidence type="ECO:0000256" key="8">
    <source>
        <dbReference type="ARBA" id="ARBA00022692"/>
    </source>
</evidence>
<keyword evidence="8 17" id="KW-0812">Transmembrane</keyword>
<evidence type="ECO:0000256" key="16">
    <source>
        <dbReference type="SAM" id="MobiDB-lite"/>
    </source>
</evidence>
<evidence type="ECO:0000313" key="19">
    <source>
        <dbReference type="RefSeq" id="XP_018016474.1"/>
    </source>
</evidence>
<keyword evidence="14" id="KW-0206">Cytoskeleton</keyword>
<name>A0A8B7NRV2_HYAAZ</name>
<dbReference type="GeneID" id="108673197"/>
<dbReference type="GO" id="GO:0005856">
    <property type="term" value="C:cytoskeleton"/>
    <property type="evidence" value="ECO:0007669"/>
    <property type="project" value="UniProtKB-SubCell"/>
</dbReference>
<evidence type="ECO:0000256" key="4">
    <source>
        <dbReference type="ARBA" id="ARBA00007574"/>
    </source>
</evidence>
<evidence type="ECO:0000256" key="10">
    <source>
        <dbReference type="ARBA" id="ARBA00022989"/>
    </source>
</evidence>
<evidence type="ECO:0000256" key="9">
    <source>
        <dbReference type="ARBA" id="ARBA00022968"/>
    </source>
</evidence>
<evidence type="ECO:0000256" key="12">
    <source>
        <dbReference type="ARBA" id="ARBA00023157"/>
    </source>
</evidence>
<feature type="transmembrane region" description="Helical" evidence="17">
    <location>
        <begin position="83"/>
        <end position="110"/>
    </location>
</feature>
<keyword evidence="6" id="KW-1003">Cell membrane</keyword>
<evidence type="ECO:0000256" key="17">
    <source>
        <dbReference type="SAM" id="Phobius"/>
    </source>
</evidence>
<dbReference type="InterPro" id="IPR027659">
    <property type="entry name" value="Sgcb"/>
</dbReference>
<evidence type="ECO:0000256" key="15">
    <source>
        <dbReference type="ARBA" id="ARBA00026041"/>
    </source>
</evidence>
<dbReference type="Proteomes" id="UP000694843">
    <property type="component" value="Unplaced"/>
</dbReference>
<keyword evidence="7" id="KW-0963">Cytoplasm</keyword>
<comment type="function">
    <text evidence="1">Component of the sarcoglycan complex, a subcomplex of the dystrophin-glycoprotein complex which forms a link between the F-actin cytoskeleton and the extracellular matrix.</text>
</comment>
<proteinExistence type="inferred from homology"/>
<dbReference type="Pfam" id="PF04790">
    <property type="entry name" value="Sarcoglycan_1"/>
    <property type="match status" value="1"/>
</dbReference>
<dbReference type="PANTHER" id="PTHR21142:SF2">
    <property type="entry name" value="BETA-SARCOGLYCAN"/>
    <property type="match status" value="1"/>
</dbReference>
<organism evidence="18 19">
    <name type="scientific">Hyalella azteca</name>
    <name type="common">Amphipod</name>
    <dbReference type="NCBI Taxonomy" id="294128"/>
    <lineage>
        <taxon>Eukaryota</taxon>
        <taxon>Metazoa</taxon>
        <taxon>Ecdysozoa</taxon>
        <taxon>Arthropoda</taxon>
        <taxon>Crustacea</taxon>
        <taxon>Multicrustacea</taxon>
        <taxon>Malacostraca</taxon>
        <taxon>Eumalacostraca</taxon>
        <taxon>Peracarida</taxon>
        <taxon>Amphipoda</taxon>
        <taxon>Senticaudata</taxon>
        <taxon>Talitrida</taxon>
        <taxon>Talitroidea</taxon>
        <taxon>Hyalellidae</taxon>
        <taxon>Hyalella</taxon>
    </lineage>
</organism>
<accession>A0A8B7NRV2</accession>
<evidence type="ECO:0000256" key="14">
    <source>
        <dbReference type="ARBA" id="ARBA00023212"/>
    </source>
</evidence>
<dbReference type="OrthoDB" id="5843723at2759"/>
<comment type="similarity">
    <text evidence="4">Belongs to the sarcoglycan beta/delta/gamma/zeta family.</text>
</comment>
<evidence type="ECO:0000256" key="13">
    <source>
        <dbReference type="ARBA" id="ARBA00023180"/>
    </source>
</evidence>
<keyword evidence="11 17" id="KW-0472">Membrane</keyword>
<keyword evidence="13" id="KW-0325">Glycoprotein</keyword>
<evidence type="ECO:0000256" key="2">
    <source>
        <dbReference type="ARBA" id="ARBA00004245"/>
    </source>
</evidence>
<dbReference type="GO" id="GO:0007517">
    <property type="term" value="P:muscle organ development"/>
    <property type="evidence" value="ECO:0007669"/>
    <property type="project" value="InterPro"/>
</dbReference>
<keyword evidence="10 17" id="KW-1133">Transmembrane helix</keyword>
<sequence length="373" mass="40675">MATDEVVEVIDSSSTASMNENEECDESNAEKTNHNHMNRLVDDGLVADSSLERATLTRCSARKLQAQYRSVVASEKVQNDGSFIFWLLVLVLLVLALGNLALTFFAMGVLRLGIGMESIEFITSDERMLKFFGMADLGIIQQQNGAVSSYAGEPLSIVADNSQISVGLNTVRPSPAIHVTQQALRIHNVERFMVVEPQSGEVVFSTAHPSFGVPRGVKNLQVQRTQTSRFVSPTFSSLRVRADSTIRLKGSEGVSMEGRTIEWSADEDIFLRSLNGSLVLDGGSGGIFVEVNNLPLAGPVDHTKDRGQYKLCVCSKTSPAHVSSGPVNLAANETRTTLAEGQLFRVPVPLDNMRRSARHRITCASFLNPCMQM</sequence>
<evidence type="ECO:0000256" key="3">
    <source>
        <dbReference type="ARBA" id="ARBA00004274"/>
    </source>
</evidence>
<dbReference type="RefSeq" id="XP_018016474.1">
    <property type="nucleotide sequence ID" value="XM_018160985.2"/>
</dbReference>
<keyword evidence="12" id="KW-1015">Disulfide bond</keyword>
<dbReference type="InterPro" id="IPR006875">
    <property type="entry name" value="Sarcoglycan"/>
</dbReference>
<comment type="subcellular location">
    <subcellularLocation>
        <location evidence="3">Cell membrane</location>
        <location evidence="3">Sarcolemma</location>
        <topology evidence="3">Single-pass type II membrane protein</topology>
    </subcellularLocation>
    <subcellularLocation>
        <location evidence="2">Cytoplasm</location>
        <location evidence="2">Cytoskeleton</location>
    </subcellularLocation>
</comment>
<dbReference type="AlphaFoldDB" id="A0A8B7NRV2"/>
<dbReference type="GO" id="GO:0016012">
    <property type="term" value="C:sarcoglycan complex"/>
    <property type="evidence" value="ECO:0007669"/>
    <property type="project" value="InterPro"/>
</dbReference>